<dbReference type="GO" id="GO:0016874">
    <property type="term" value="F:ligase activity"/>
    <property type="evidence" value="ECO:0007669"/>
    <property type="project" value="UniProtKB-KW"/>
</dbReference>
<protein>
    <submittedName>
        <fullName evidence="3">2'-5' RNA ligase</fullName>
    </submittedName>
</protein>
<name>A0ABQ4NG11_9RHOB</name>
<evidence type="ECO:0000313" key="3">
    <source>
        <dbReference type="EMBL" id="GIT93388.1"/>
    </source>
</evidence>
<keyword evidence="3" id="KW-0436">Ligase</keyword>
<gene>
    <name evidence="3" type="ORF">JANAI62_00110</name>
</gene>
<evidence type="ECO:0000256" key="1">
    <source>
        <dbReference type="SAM" id="MobiDB-lite"/>
    </source>
</evidence>
<dbReference type="PANTHER" id="PTHR43883:SF1">
    <property type="entry name" value="GLUCONOKINASE"/>
    <property type="match status" value="1"/>
</dbReference>
<feature type="domain" description="RNA ligase" evidence="2">
    <location>
        <begin position="38"/>
        <end position="188"/>
    </location>
</feature>
<dbReference type="SUPFAM" id="SSF56091">
    <property type="entry name" value="DNA ligase/mRNA capping enzyme, catalytic domain"/>
    <property type="match status" value="1"/>
</dbReference>
<reference evidence="3 4" key="1">
    <citation type="submission" date="2021-05" db="EMBL/GenBank/DDBJ databases">
        <title>Bacteria Genome sequencing.</title>
        <authorList>
            <person name="Takabe Y."/>
            <person name="Nakajima Y."/>
            <person name="Suzuki S."/>
            <person name="Shiozaki T."/>
        </authorList>
    </citation>
    <scope>NUCLEOTIDE SEQUENCE [LARGE SCALE GENOMIC DNA]</scope>
    <source>
        <strain evidence="3 4">AI_62</strain>
    </source>
</reference>
<dbReference type="RefSeq" id="WP_255576119.1">
    <property type="nucleotide sequence ID" value="NZ_BPFH01000001.1"/>
</dbReference>
<keyword evidence="4" id="KW-1185">Reference proteome</keyword>
<sequence>MDMPSKKYGRTYHLPTSPGATDDDKTMSDMAHLMSASEIVITEKMDGENTTIHAGGCHPRSLDPRPHRSRDWVKAFAAGISPALDQGERIIGESLFAQHAIAYDALPSYFLGFAVIQSGTVLGWDETLARFEGLGITPVPILHRGPPSVGVIDTTVGSLDLTRQEGLVVRVAGSFPEAQQDRYLGKWVRAGHVATDVHWTKGPLVPNRLA</sequence>
<proteinExistence type="predicted"/>
<dbReference type="Pfam" id="PF09414">
    <property type="entry name" value="RNA_ligase"/>
    <property type="match status" value="1"/>
</dbReference>
<feature type="region of interest" description="Disordered" evidence="1">
    <location>
        <begin position="1"/>
        <end position="26"/>
    </location>
</feature>
<dbReference type="Gene3D" id="3.30.470.30">
    <property type="entry name" value="DNA ligase/mRNA capping enzyme"/>
    <property type="match status" value="1"/>
</dbReference>
<dbReference type="InterPro" id="IPR021122">
    <property type="entry name" value="RNA_ligase_dom_REL/Rnl2"/>
</dbReference>
<evidence type="ECO:0000259" key="2">
    <source>
        <dbReference type="Pfam" id="PF09414"/>
    </source>
</evidence>
<dbReference type="PANTHER" id="PTHR43883">
    <property type="entry name" value="SLR0207 PROTEIN"/>
    <property type="match status" value="1"/>
</dbReference>
<comment type="caution">
    <text evidence="3">The sequence shown here is derived from an EMBL/GenBank/DDBJ whole genome shotgun (WGS) entry which is preliminary data.</text>
</comment>
<dbReference type="EMBL" id="BPFH01000001">
    <property type="protein sequence ID" value="GIT93388.1"/>
    <property type="molecule type" value="Genomic_DNA"/>
</dbReference>
<evidence type="ECO:0000313" key="4">
    <source>
        <dbReference type="Proteomes" id="UP000786693"/>
    </source>
</evidence>
<dbReference type="InterPro" id="IPR052732">
    <property type="entry name" value="Cell-binding_unc_protein"/>
</dbReference>
<accession>A0ABQ4NG11</accession>
<organism evidence="3 4">
    <name type="scientific">Jannaschia pagri</name>
    <dbReference type="NCBI Taxonomy" id="2829797"/>
    <lineage>
        <taxon>Bacteria</taxon>
        <taxon>Pseudomonadati</taxon>
        <taxon>Pseudomonadota</taxon>
        <taxon>Alphaproteobacteria</taxon>
        <taxon>Rhodobacterales</taxon>
        <taxon>Roseobacteraceae</taxon>
        <taxon>Jannaschia</taxon>
    </lineage>
</organism>
<dbReference type="Proteomes" id="UP000786693">
    <property type="component" value="Unassembled WGS sequence"/>
</dbReference>